<dbReference type="EMBL" id="UYRT01012723">
    <property type="protein sequence ID" value="VDK52217.1"/>
    <property type="molecule type" value="Genomic_DNA"/>
</dbReference>
<gene>
    <name evidence="1" type="ORF">GPUH_LOCUS5799</name>
</gene>
<dbReference type="WBParaSite" id="GPUH_0000580501-mRNA-1">
    <property type="protein sequence ID" value="GPUH_0000580501-mRNA-1"/>
    <property type="gene ID" value="GPUH_0000580501"/>
</dbReference>
<dbReference type="AlphaFoldDB" id="A0A183DAQ6"/>
<keyword evidence="2" id="KW-1185">Reference proteome</keyword>
<accession>A0A183DAQ6</accession>
<evidence type="ECO:0000313" key="3">
    <source>
        <dbReference type="WBParaSite" id="GPUH_0000580501-mRNA-1"/>
    </source>
</evidence>
<protein>
    <submittedName>
        <fullName evidence="3">MAM domain-containing protein</fullName>
    </submittedName>
</protein>
<dbReference type="OrthoDB" id="5850953at2759"/>
<sequence length="133" mass="14786">EGCFPGYAVQQPYYPRTVSASRERVHADAADFNVGNDDYPPPQRVAAPSNTDASLDVVQRASDLNCHDFDSNCRWSNTNEDEMDWAVLMSTPDAEPWLSTLQTTSLPGHFTCLQSTTALNSLASARLRWQFLS</sequence>
<organism evidence="3">
    <name type="scientific">Gongylonema pulchrum</name>
    <dbReference type="NCBI Taxonomy" id="637853"/>
    <lineage>
        <taxon>Eukaryota</taxon>
        <taxon>Metazoa</taxon>
        <taxon>Ecdysozoa</taxon>
        <taxon>Nematoda</taxon>
        <taxon>Chromadorea</taxon>
        <taxon>Rhabditida</taxon>
        <taxon>Spirurina</taxon>
        <taxon>Spiruromorpha</taxon>
        <taxon>Spiruroidea</taxon>
        <taxon>Gongylonematidae</taxon>
        <taxon>Gongylonema</taxon>
    </lineage>
</organism>
<evidence type="ECO:0000313" key="1">
    <source>
        <dbReference type="EMBL" id="VDK52217.1"/>
    </source>
</evidence>
<proteinExistence type="predicted"/>
<name>A0A183DAQ6_9BILA</name>
<reference evidence="1 2" key="2">
    <citation type="submission" date="2018-11" db="EMBL/GenBank/DDBJ databases">
        <authorList>
            <consortium name="Pathogen Informatics"/>
        </authorList>
    </citation>
    <scope>NUCLEOTIDE SEQUENCE [LARGE SCALE GENOMIC DNA]</scope>
</reference>
<reference evidence="3" key="1">
    <citation type="submission" date="2016-06" db="UniProtKB">
        <authorList>
            <consortium name="WormBaseParasite"/>
        </authorList>
    </citation>
    <scope>IDENTIFICATION</scope>
</reference>
<dbReference type="Proteomes" id="UP000271098">
    <property type="component" value="Unassembled WGS sequence"/>
</dbReference>
<evidence type="ECO:0000313" key="2">
    <source>
        <dbReference type="Proteomes" id="UP000271098"/>
    </source>
</evidence>